<accession>A0AA35WH76</accession>
<protein>
    <recommendedName>
        <fullName evidence="3">RNA exonuclease 4</fullName>
    </recommendedName>
</protein>
<dbReference type="PANTHER" id="PTHR12801:SF45">
    <property type="entry name" value="RNA EXONUCLEASE 4"/>
    <property type="match status" value="1"/>
</dbReference>
<evidence type="ECO:0000256" key="3">
    <source>
        <dbReference type="ARBA" id="ARBA00016937"/>
    </source>
</evidence>
<evidence type="ECO:0000256" key="6">
    <source>
        <dbReference type="ARBA" id="ARBA00022801"/>
    </source>
</evidence>
<reference evidence="12" key="1">
    <citation type="submission" date="2023-03" db="EMBL/GenBank/DDBJ databases">
        <authorList>
            <person name="Steffen K."/>
            <person name="Cardenas P."/>
        </authorList>
    </citation>
    <scope>NUCLEOTIDE SEQUENCE</scope>
</reference>
<dbReference type="GO" id="GO:0005634">
    <property type="term" value="C:nucleus"/>
    <property type="evidence" value="ECO:0007669"/>
    <property type="project" value="UniProtKB-SubCell"/>
</dbReference>
<organism evidence="12 13">
    <name type="scientific">Geodia barretti</name>
    <name type="common">Barrett's horny sponge</name>
    <dbReference type="NCBI Taxonomy" id="519541"/>
    <lineage>
        <taxon>Eukaryota</taxon>
        <taxon>Metazoa</taxon>
        <taxon>Porifera</taxon>
        <taxon>Demospongiae</taxon>
        <taxon>Heteroscleromorpha</taxon>
        <taxon>Tetractinellida</taxon>
        <taxon>Astrophorina</taxon>
        <taxon>Geodiidae</taxon>
        <taxon>Geodia</taxon>
    </lineage>
</organism>
<proteinExistence type="inferred from homology"/>
<dbReference type="CDD" id="cd06144">
    <property type="entry name" value="REX4_like"/>
    <property type="match status" value="1"/>
</dbReference>
<dbReference type="GO" id="GO:0006364">
    <property type="term" value="P:rRNA processing"/>
    <property type="evidence" value="ECO:0007669"/>
    <property type="project" value="UniProtKB-KW"/>
</dbReference>
<dbReference type="Proteomes" id="UP001174909">
    <property type="component" value="Unassembled WGS sequence"/>
</dbReference>
<comment type="function">
    <text evidence="9">Exoribonuclease involved in ribosome biosynthesis. Involved in the processing of ITS1, the internal transcribed spacer localized between the 18S and 5.8S rRNAs.</text>
</comment>
<dbReference type="SUPFAM" id="SSF53098">
    <property type="entry name" value="Ribonuclease H-like"/>
    <property type="match status" value="1"/>
</dbReference>
<dbReference type="InterPro" id="IPR036397">
    <property type="entry name" value="RNaseH_sf"/>
</dbReference>
<keyword evidence="6" id="KW-0378">Hydrolase</keyword>
<evidence type="ECO:0000313" key="12">
    <source>
        <dbReference type="EMBL" id="CAI8021248.1"/>
    </source>
</evidence>
<keyword evidence="4" id="KW-0698">rRNA processing</keyword>
<comment type="similarity">
    <text evidence="2">Belongs to the REXO4 family.</text>
</comment>
<dbReference type="InterPro" id="IPR012337">
    <property type="entry name" value="RNaseH-like_sf"/>
</dbReference>
<feature type="region of interest" description="Disordered" evidence="10">
    <location>
        <begin position="53"/>
        <end position="84"/>
    </location>
</feature>
<evidence type="ECO:0000256" key="5">
    <source>
        <dbReference type="ARBA" id="ARBA00022722"/>
    </source>
</evidence>
<dbReference type="GO" id="GO:0003676">
    <property type="term" value="F:nucleic acid binding"/>
    <property type="evidence" value="ECO:0007669"/>
    <property type="project" value="InterPro"/>
</dbReference>
<evidence type="ECO:0000256" key="10">
    <source>
        <dbReference type="SAM" id="MobiDB-lite"/>
    </source>
</evidence>
<evidence type="ECO:0000256" key="9">
    <source>
        <dbReference type="ARBA" id="ARBA00025599"/>
    </source>
</evidence>
<dbReference type="AlphaFoldDB" id="A0AA35WH76"/>
<dbReference type="Gene3D" id="3.30.420.10">
    <property type="entry name" value="Ribonuclease H-like superfamily/Ribonuclease H"/>
    <property type="match status" value="1"/>
</dbReference>
<feature type="compositionally biased region" description="Low complexity" evidence="10">
    <location>
        <begin position="62"/>
        <end position="76"/>
    </location>
</feature>
<dbReference type="InterPro" id="IPR047021">
    <property type="entry name" value="REXO1/3/4-like"/>
</dbReference>
<dbReference type="SMART" id="SM00479">
    <property type="entry name" value="EXOIII"/>
    <property type="match status" value="1"/>
</dbReference>
<evidence type="ECO:0000256" key="8">
    <source>
        <dbReference type="ARBA" id="ARBA00023242"/>
    </source>
</evidence>
<keyword evidence="5" id="KW-0540">Nuclease</keyword>
<evidence type="ECO:0000256" key="4">
    <source>
        <dbReference type="ARBA" id="ARBA00022552"/>
    </source>
</evidence>
<evidence type="ECO:0000313" key="13">
    <source>
        <dbReference type="Proteomes" id="UP001174909"/>
    </source>
</evidence>
<sequence>MKTTVTDARTDAEFLSFIEWVLKHVKGRGKLSKSARKRRKTWKKLKLTKKEQFVSSSDDTDSTSSPTSNDQPPSTTEPRVDHVPLPIPCLGSTNPLSGELVALDCEMVGTCTGSALAQCSILSYNGEKLFHAYVRPSRPIIHYRTKWSGIRPWHMKWAVPHDKAVAEIRKILEGKILIGHDLTHDLTVIGITWPKDRVRDTVFFKPLRTLAGLEFNQNPSLKKLSRRLLGREIQAGCHNSLEDATAALDLYRKHERLWESSLVEQKWDKTVWLQDCYWPHEITAQ</sequence>
<keyword evidence="7" id="KW-0269">Exonuclease</keyword>
<dbReference type="GO" id="GO:0008408">
    <property type="term" value="F:3'-5' exonuclease activity"/>
    <property type="evidence" value="ECO:0007669"/>
    <property type="project" value="InterPro"/>
</dbReference>
<dbReference type="Pfam" id="PF00929">
    <property type="entry name" value="RNase_T"/>
    <property type="match status" value="1"/>
</dbReference>
<comment type="subcellular location">
    <subcellularLocation>
        <location evidence="1">Nucleus</location>
    </subcellularLocation>
</comment>
<evidence type="ECO:0000259" key="11">
    <source>
        <dbReference type="SMART" id="SM00479"/>
    </source>
</evidence>
<gene>
    <name evidence="12" type="ORF">GBAR_LOCUS12624</name>
</gene>
<feature type="domain" description="Exonuclease" evidence="11">
    <location>
        <begin position="99"/>
        <end position="260"/>
    </location>
</feature>
<evidence type="ECO:0000256" key="2">
    <source>
        <dbReference type="ARBA" id="ARBA00010489"/>
    </source>
</evidence>
<name>A0AA35WH76_GEOBA</name>
<keyword evidence="8" id="KW-0539">Nucleus</keyword>
<dbReference type="InterPro" id="IPR037431">
    <property type="entry name" value="REX4_DEDDh_dom"/>
</dbReference>
<comment type="caution">
    <text evidence="12">The sequence shown here is derived from an EMBL/GenBank/DDBJ whole genome shotgun (WGS) entry which is preliminary data.</text>
</comment>
<evidence type="ECO:0000256" key="7">
    <source>
        <dbReference type="ARBA" id="ARBA00022839"/>
    </source>
</evidence>
<dbReference type="PANTHER" id="PTHR12801">
    <property type="entry name" value="RNA EXONUCLEASE REXO1 / RECO3 FAMILY MEMBER-RELATED"/>
    <property type="match status" value="1"/>
</dbReference>
<dbReference type="EMBL" id="CASHTH010001875">
    <property type="protein sequence ID" value="CAI8021248.1"/>
    <property type="molecule type" value="Genomic_DNA"/>
</dbReference>
<keyword evidence="13" id="KW-1185">Reference proteome</keyword>
<evidence type="ECO:0000256" key="1">
    <source>
        <dbReference type="ARBA" id="ARBA00004123"/>
    </source>
</evidence>
<dbReference type="InterPro" id="IPR013520">
    <property type="entry name" value="Ribonucl_H"/>
</dbReference>